<feature type="region of interest" description="Disordered" evidence="1">
    <location>
        <begin position="114"/>
        <end position="160"/>
    </location>
</feature>
<evidence type="ECO:0000256" key="1">
    <source>
        <dbReference type="SAM" id="MobiDB-lite"/>
    </source>
</evidence>
<keyword evidence="3" id="KW-1185">Reference proteome</keyword>
<organism evidence="2 3">
    <name type="scientific">Mycolicibacter acidiphilus</name>
    <dbReference type="NCBI Taxonomy" id="2835306"/>
    <lineage>
        <taxon>Bacteria</taxon>
        <taxon>Bacillati</taxon>
        <taxon>Actinomycetota</taxon>
        <taxon>Actinomycetes</taxon>
        <taxon>Mycobacteriales</taxon>
        <taxon>Mycobacteriaceae</taxon>
        <taxon>Mycolicibacter</taxon>
    </lineage>
</organism>
<gene>
    <name evidence="2" type="ORF">KIH27_20405</name>
</gene>
<sequence length="160" mass="18092">MHTLSRLFLSSDFQCRMLLEHLERRYARGDIDGELRTVVERFAAGVERTQVLDADPDYQAARTDIERLREYLRRDVERATQRDRELGQLRHTAAQVYRLQARIAELEAATPAGGVTDTIADGHPPSPPPARTWAPTAPPALPGLSRQQRRAAQRAATKNR</sequence>
<protein>
    <submittedName>
        <fullName evidence="2">Septation ring formation regulator EzrA</fullName>
    </submittedName>
</protein>
<comment type="caution">
    <text evidence="2">The sequence shown here is derived from an EMBL/GenBank/DDBJ whole genome shotgun (WGS) entry which is preliminary data.</text>
</comment>
<evidence type="ECO:0000313" key="3">
    <source>
        <dbReference type="Proteomes" id="UP001519535"/>
    </source>
</evidence>
<name>A0ABS5RP22_9MYCO</name>
<accession>A0ABS5RP22</accession>
<dbReference type="EMBL" id="JAHCLR010000067">
    <property type="protein sequence ID" value="MBS9535949.1"/>
    <property type="molecule type" value="Genomic_DNA"/>
</dbReference>
<feature type="compositionally biased region" description="Pro residues" evidence="1">
    <location>
        <begin position="124"/>
        <end position="141"/>
    </location>
</feature>
<dbReference type="Proteomes" id="UP001519535">
    <property type="component" value="Unassembled WGS sequence"/>
</dbReference>
<proteinExistence type="predicted"/>
<feature type="compositionally biased region" description="Basic residues" evidence="1">
    <location>
        <begin position="147"/>
        <end position="160"/>
    </location>
</feature>
<reference evidence="2 3" key="1">
    <citation type="submission" date="2021-05" db="EMBL/GenBank/DDBJ databases">
        <title>Mycobacterium acidophilum sp. nov., an extremely acid-tolerant member of the genus Mycobacterium.</title>
        <authorList>
            <person name="Xia J."/>
        </authorList>
    </citation>
    <scope>NUCLEOTIDE SEQUENCE [LARGE SCALE GENOMIC DNA]</scope>
    <source>
        <strain evidence="2 3">M1</strain>
    </source>
</reference>
<evidence type="ECO:0000313" key="2">
    <source>
        <dbReference type="EMBL" id="MBS9535949.1"/>
    </source>
</evidence>